<evidence type="ECO:0000259" key="4">
    <source>
        <dbReference type="PROSITE" id="PS51127"/>
    </source>
</evidence>
<comment type="caution">
    <text evidence="5">The sequence shown here is derived from an EMBL/GenBank/DDBJ whole genome shotgun (WGS) entry which is preliminary data.</text>
</comment>
<feature type="compositionally biased region" description="Low complexity" evidence="3">
    <location>
        <begin position="147"/>
        <end position="172"/>
    </location>
</feature>
<dbReference type="Gene3D" id="2.60.40.10">
    <property type="entry name" value="Immunoglobulins"/>
    <property type="match status" value="2"/>
</dbReference>
<dbReference type="SMART" id="SM00191">
    <property type="entry name" value="Int_alpha"/>
    <property type="match status" value="6"/>
</dbReference>
<gene>
    <name evidence="5" type="ORF">KIPB_002363</name>
</gene>
<protein>
    <recommendedName>
        <fullName evidence="4">Big-1 domain-containing protein</fullName>
    </recommendedName>
</protein>
<sequence>SGHWLAVLSDHDVHMYDLTDTQWMESPYPTQVSLYGDSLTLSSGGTLLWYSLDTSRDTLLPSDSVTLPPTLSVSSMVSCEDGVWVRGDTLDATGEQLPVVSLYTHPVSLPWRERERDLEVEDEIYYSKTLSSRPGYASNAPPSVQKTNAVTASAATATPASTSKSVVSSSPLPSTPRSPFPPPVMGMGMDMGVKDATPDPVFTLDTGTDPTSTLSSSATPAAYTGTSIATQAEWMVVGAEGEAAAIGMVYVYERQDDLSWALSQTLSPPVGTVPTTVDGTPTLSYGHTVSLSPTLVLAISAPHLSVDGTDSVGGVYIYTLVGGSWALDTTLLPPVSVAGTMFGSDVALSPWQAVVAGVSSVYHSAYSAGIWGEVTTVPEAVAGVYALGVVRVGAAGHWVSIMTHSHLFLYHTEEYGWADVPTQTIEHGYDTDDVTVTLSVHSESASLALSAYDAGNACVDVYSLSESTWVFQTTITGVQGSTLSLYASTLAIGSEAGVEVYSNDFSSGWVSTLSLTPDLSGGACDVALSPYGLFVGAPAIESGGGGVYWFSAAVPTPTPSSAVETLLEELEVVPSLLQPSVTASAHAGHAVSSSADWIAVGAPNDASDEGRVYMYQTVPDTGVHTLHSTLSPIGTPVASGGEILFGQSVSLSGDRLAVSAPKVQGSGVDGVGVVYMYHYNVDTWEETATLIPPVSTLDHSFGTSIGLNGDHLVVTAADTVYSVRYTEGSGWGTVTPVSEPVVGAFAGLTSQISLDGGWAAIVTSDLLVLYDLSLSEWHLQTPYQTISHGYATSKLGVDLDMESGRCAISVYDTTLQCVDVYGYVDPTWVLEQHLTGVVGTSISMHGALLAIASDISVEVYAHDSTLGIWGHTTSIAPAESTQIASVDISDGGLVVGDTLLTNAAAAEAGGVYSIPITSVSLGYLTLPGSPSASLLEQLAISPTLLQPSCAADAHVGATVATHGHWLVIGAPQESALRGRVYVYKLQSSTGDWLPFQIIDPPVSSLASLSGSLELSFGLSVAVYGDRVAIGAEGERLDDLDHVGTVYTYTLSGASFELETKFSQTVSAAGSYFGKSVALGDTDVVIGAVGDVYTSRLSEGVWGSLQEVVDPTGTSFTSDEFSLVVDEGWLAVLTRNDLYLYKTSTDAWYSAPTQTVTHALDSTTLCLTLDSGSGWGRLALGETTASTVDVYVYDYPDCDSDAEWALEQHLSAMSVEHVAIYGSSLILSSVGGTAVYLLDTVWTAGPSLTPALNGELSSLTVSEHGVFLGSSALESGGIAGAGGIVVYSATMPSLPFEPCLSLTMRAPGITVVGDSYVIEAFPVDKCDSIVSGTSVFITLSDSTGDILETWSVDDNAVDGVYSVTHTLDSVGEYSLSIFAEDLSVSQSLTVLEEAPGVVYHYPPIDSYTLSDYSYDEEYPLKASDSNTFVCEHDYGVFAVFHRDSHNVESRWQYVQDIELPSESRNSAYHNYLSLAVDGDWIAVGDWQLNSYSGVVYLFKFSDGEWGYHETLLPPTAVSYLYFGYAVTIGSDLIMVTANDYVFAVEYSQETGTWGSVLGLVRESSDQFYKYTQIQTDVTDNWVFVLTPRYYYWDANLLYVYDRTSPDWVSAPLQVVSLSNSSKSDNSGTLAASRSHDRVVIGVFYNYDSYPYGLDMYSVAYNGEQWVEEDSITSDYEKRGNTDPMSTVASNGDIVVIRHFEVTYVQIFNDATSVWDTRTIGRPSSDDLGTFATLSLWDNVEVVGEYIYLYPQDEVYVYRAADLFVSEEWPLVSEHVDLKMTHTQPSTGSLTLFDAYGYKVTSKVASQPECTHGLASSSWDSEECVSALSWSLDMTYDGIQRMEVRVGGELLATRTLYVSTLSLFWAASAEFSAAYSDVCERQTFDVDVRNNVGGLMPVDYGASITAGFDSDVLVSPTWVSSSKSYRFSVHAPATGGQHTLKCYIDGEVLATETVTISRTTSEAFSIIEVAATVPPNTPFTIVASPRDSCDAVIGGRTVTLTVKNSNLGVSETAALEDSGGDPMYAHTLSLAIEGIYTITMTVDGVTKTNTVNVASASIDIGGTSRYISSQYSVLSGTPTTLGEAFTVTLVLRDSADVLVRSNAYPLFGFDTEILVAGTWSSYYDQYTYSGVVCGLSLDTSAFQVEVGGSILLSVPITLTQSVSQAESEIDAVDTVLPGASVTYTLLPRDACRVVMGGLTLSFTISSSDGSILVDESVTDVSVALEYTHTVVVPVEGAYTATMTSGDVAIQDTLYASPHAIMRDGKYRYLSPSQSTLVGIPTYICSYDIVLTLVDVTGTAIPVNLYPKLGFDSSLGLATWDETSQNYTLSGSVCDGHASATTFSVEVVGVVIFSEAVSLARDMSESESVLELLDFCTPGTVVPITMQPNDGCGTVFTGLDVTLTVLNPDGSEYSTEIVTDSGGGVYSTSTTPTSEGEYIVSMSTGDLTKSHTLSVAVLSVFLGGSYTHVSATYSSVAGLPSSAGTFIAYLSLRDVTGALITQNLAPVMGWEGYTRTGAWDQDSSTYSGMSRVCSLGPQTYKARVGSVEILSIDTTILEYGYLSQSLSQVTVTPAASVGGTITVTVTPQDDCGIAVAGKVVELSIVSGPSPMVVTQHRTTEVDGVYTYSYSPTEEGTYAVSAYVGNTQLEATMRGSVSLYEVIDVDGATQYVSSNSALESVPASVSSAETVTGVVTLKDYNGNIIDKECPVTVKWRGGDAGTVQWQSDSKTYTVSLTAPSSMALGADLWVDVSVDGNPLLSAPVTLALSFSPSGGGSIAVSSVAGLTIPDLTTCETVSVTFQLVDSDSTAVTADLSDSLTAGWDGVFDATPSFDGTNTYSVWITAPSTVGEHEYSVRIGSEVVSTETVSVSQSVSSVTLSLVPEVFVVGDAFSMVVEPIDECGATVLGQRVSLRVTSGSLVIHEAVVSDVDSVYSDSYTLDTEGVYTVFMVVGDVEITEQITVSTVSVTACDTVFDVSSTLGRVTGLPEYYGEDFSAGVTLYAVNGSVIDCDISPVIVWSCGDVQTVWSPELSQYIVTGSAALTGDCTLTVSLDSHTLVAKTVTPLTDTHLSQGQSYLSVTPQVSVGEDVTVSVYPKNQYGMGLTGRLISVSILAGPSPVVMYRGVTTEGNPGEYTYTYTPTSEGTYRISGYVGNTLLESSADGSVALYTVADSGTTYYVSTLSSLSGLPQRVSLDEEVAGTLVLRDGAGALVSAQLDVSVAWDDGTPGMAVWDGVSTYAITLTSPTTIAGVGTRRVVVSVATQPLMEVDVEVALAAASEGGAEVHVTAMAGLFIGQLHTCETVTLSLQLVDSGDVPITSDMSSDLSCGWDGARDLAPEWNGVSMYTLDVTASSSVGTYTVSCYLGAVSLATESVSVYQIPSLDTSVEVPTSVQAGTDFDILVLPVDACGAPVSAVVEVEILTERGTLLEHAIPPPTSLGRYTHPTTIEAEGTFSVSVTVGTLSFTRVLRVAAAQVTVAGVDCYLAASLTTVSGLPVYRDAPFTVDVTVYDVSGEKVSYDLSPLINWTCGTLGVTWRGSVKQYYVTGNAGDKASCIFSVSVDSMELYSEVVTLQVDSYLSQSQSSIAAVSQVAVGDDLLIEVYLRNQYGSILSIPQSVTVSVLCGPSPLTMEKGVATAVAGGTYQYTTLFQTEGTYTITANVGASQIEDTVAGSVAKYRLDVDGIPHFVSSNSVLSGLPSTLEIGASATGSLSLRDSAGVTSTTRLPLTMSWDDGTPINVTWSPATHSYRVPVDSPSTMDGGGIRSLDAYLDGRLLLTYYVAVAMKVTLEVPDLSTRSPGTPKSVSVDLWIGGVSGLDAYPSMGTCENVSFSLNVLDDTETPIQYDLTSYLTMGWDGAKDMVLRFDPVSHSYSCDTVSPSDSGAHSLEVYLEGVSIGHESVGVSQVSVSDLSTVTVPSTVTPNEAFAVTVMPLDACLAHVTGLTVDVLVRDSAGQSVAHAPAVEGMGDYTLSATLPEPGTYSVIVKYGSTSVMTSVTVAAPTVEPEPESIGSIRTMMYGVIVFSLAMGCLSVYSITRGDHKTLEPSRSYDKSEERGIHVPSLKRQASVRGSLRTLPQVAATDMRLNTPYGMSSVPLSDTLVPVYVDTLGSAARLLPVVVSSEEERVQLERDVATLQLMGSEYHLPLIGYAAPGFLLADQDWADTPCATPQVSPRTQTQKDPAVPSTLVDAVLNACSTVVPPRLSNVAALVFADIGGELLSDYLRTARYTDQRLDLCLQLARAARHIQSGQFLTHGLSESSILVDKGGSIGVCTHILGHSLDPGSILKRGPTRGLFDANPPVTTTLSDVTTLLDTICPTDLATVIAGLCMTLRIHGVTTDSVERALATAVSEIVTKCADMPLCSRSVAQDSVHRAVTVTFPFCGASIPTGNSWDYLAGLLFPGAPRGHVSKLRTRYSQYVLLDIPATRLRGYKAALRRSSLSFAPGLPLPTQECVGKICSRHSRVNPGSVPSAVSNRIIAYVGTTVSQVAGKRLPLVHAGPLGTGVYMTTSLKAALATADSKAQRDGSQGVVLCCEAILGRVAPIASAESGSAYQLVVRGRPATEAEITVLHSVMMERGSMKTGFDVLLVKESSVLLFAALTLKAQGTGPRETVPNTPTTDGVSVPFCPGSPSEQ</sequence>
<dbReference type="InterPro" id="IPR013519">
    <property type="entry name" value="Int_alpha_beta-p"/>
</dbReference>
<comment type="similarity">
    <text evidence="1">Belongs to the intimin/invasin family.</text>
</comment>
<feature type="domain" description="Big-1" evidence="4">
    <location>
        <begin position="2561"/>
        <end position="2656"/>
    </location>
</feature>
<evidence type="ECO:0000256" key="2">
    <source>
        <dbReference type="PROSITE-ProRule" id="PRU00087"/>
    </source>
</evidence>
<organism evidence="5 6">
    <name type="scientific">Kipferlia bialata</name>
    <dbReference type="NCBI Taxonomy" id="797122"/>
    <lineage>
        <taxon>Eukaryota</taxon>
        <taxon>Metamonada</taxon>
        <taxon>Carpediemonas-like organisms</taxon>
        <taxon>Kipferlia</taxon>
    </lineage>
</organism>
<evidence type="ECO:0000256" key="3">
    <source>
        <dbReference type="SAM" id="MobiDB-lite"/>
    </source>
</evidence>
<dbReference type="EMBL" id="BDIP01000385">
    <property type="protein sequence ID" value="GCA62259.1"/>
    <property type="molecule type" value="Genomic_DNA"/>
</dbReference>
<evidence type="ECO:0000313" key="5">
    <source>
        <dbReference type="EMBL" id="GCA62259.1"/>
    </source>
</evidence>
<dbReference type="PROSITE" id="PS51127">
    <property type="entry name" value="BIG1"/>
    <property type="match status" value="1"/>
</dbReference>
<dbReference type="PANTHER" id="PTHR36220">
    <property type="entry name" value="UNNAMED PRODUCT"/>
    <property type="match status" value="1"/>
</dbReference>
<dbReference type="Proteomes" id="UP000265618">
    <property type="component" value="Unassembled WGS sequence"/>
</dbReference>
<reference evidence="5 6" key="1">
    <citation type="journal article" date="2018" name="PLoS ONE">
        <title>The draft genome of Kipferlia bialata reveals reductive genome evolution in fornicate parasites.</title>
        <authorList>
            <person name="Tanifuji G."/>
            <person name="Takabayashi S."/>
            <person name="Kume K."/>
            <person name="Takagi M."/>
            <person name="Nakayama T."/>
            <person name="Kamikawa R."/>
            <person name="Inagaki Y."/>
            <person name="Hashimoto T."/>
        </authorList>
    </citation>
    <scope>NUCLEOTIDE SEQUENCE [LARGE SCALE GENOMIC DNA]</scope>
    <source>
        <strain evidence="5">NY0173</strain>
    </source>
</reference>
<name>A0A391NUE2_9EUKA</name>
<dbReference type="Gene3D" id="2.130.10.130">
    <property type="entry name" value="Integrin alpha, N-terminal"/>
    <property type="match status" value="2"/>
</dbReference>
<dbReference type="InterPro" id="IPR003344">
    <property type="entry name" value="Big_1_dom"/>
</dbReference>
<dbReference type="SUPFAM" id="SSF49373">
    <property type="entry name" value="Invasin/intimin cell-adhesion fragments"/>
    <property type="match status" value="1"/>
</dbReference>
<dbReference type="OrthoDB" id="188207at2759"/>
<evidence type="ECO:0000313" key="6">
    <source>
        <dbReference type="Proteomes" id="UP000265618"/>
    </source>
</evidence>
<feature type="non-terminal residue" evidence="5">
    <location>
        <position position="1"/>
    </location>
</feature>
<dbReference type="InterPro" id="IPR017868">
    <property type="entry name" value="Filamin/ABP280_repeat-like"/>
</dbReference>
<dbReference type="InterPro" id="IPR008964">
    <property type="entry name" value="Invasin/intimin_cell_adhesion"/>
</dbReference>
<feature type="region of interest" description="Disordered" evidence="3">
    <location>
        <begin position="131"/>
        <end position="181"/>
    </location>
</feature>
<dbReference type="PANTHER" id="PTHR36220:SF1">
    <property type="entry name" value="GAMMA TUBULIN COMPLEX COMPONENT C-TERMINAL DOMAIN-CONTAINING PROTEIN"/>
    <property type="match status" value="1"/>
</dbReference>
<dbReference type="SUPFAM" id="SSF50960">
    <property type="entry name" value="TolB, C-terminal domain"/>
    <property type="match status" value="1"/>
</dbReference>
<feature type="region of interest" description="Disordered" evidence="3">
    <location>
        <begin position="4603"/>
        <end position="4630"/>
    </location>
</feature>
<dbReference type="PROSITE" id="PS50194">
    <property type="entry name" value="FILAMIN_REPEAT"/>
    <property type="match status" value="1"/>
</dbReference>
<keyword evidence="6" id="KW-1185">Reference proteome</keyword>
<evidence type="ECO:0000256" key="1">
    <source>
        <dbReference type="ARBA" id="ARBA00010116"/>
    </source>
</evidence>
<proteinExistence type="inferred from homology"/>
<dbReference type="InterPro" id="IPR013783">
    <property type="entry name" value="Ig-like_fold"/>
</dbReference>
<feature type="repeat" description="Filamin" evidence="2">
    <location>
        <begin position="2521"/>
        <end position="2648"/>
    </location>
</feature>
<accession>A0A391NUE2</accession>
<dbReference type="InterPro" id="IPR028994">
    <property type="entry name" value="Integrin_alpha_N"/>
</dbReference>